<dbReference type="CTD" id="79648"/>
<dbReference type="CDD" id="cd17736">
    <property type="entry name" value="BRCT_microcephalin_rpt2"/>
    <property type="match status" value="1"/>
</dbReference>
<keyword evidence="3" id="KW-1185">Reference proteome</keyword>
<evidence type="ECO:0000313" key="3">
    <source>
        <dbReference type="Proteomes" id="UP000695007"/>
    </source>
</evidence>
<dbReference type="PANTHER" id="PTHR14625:SF3">
    <property type="entry name" value="MICROCEPHALIN"/>
    <property type="match status" value="1"/>
</dbReference>
<name>A0AAJ7E0C8_9HYME</name>
<sequence length="654" mass="75467">MRRSKNKRNTEVKQKDTNKDDSFALQARQSSMKVNLSYVSNLSDSEHSSLKRLSKKEQQLNKSCMRLKDAIMNKTKVLFDNQNELGIKTTEVLSTGCTLPINEINGVNVKKSPSIKVNIGKNDQIVMSGDGKKRNPVQVNSMLNCSRNSGYISSETMNEENMFLNQSIVSTPKKSRTERYINGNQIYDKISPTVLKNPVTRLFSDNNNSNKSNMCRISNELYCQSPILNQAIRKTKASRISLKNKFNYIKQKENKIPNHTENKISKNNNKVLEENDSKKVSNFNSSDIHIQNASDEFFNQKERSKKLVINDESLNEMRDNIKFNKIFNIKPKNKKVTSKRKLYPLQENSGFISFTPTDITELSQEKESQHIVIKNRKITQKKQQNKLKYKSKDTINIRKSLENEIMLQKIEKRKRKNRKIISKKIIVKKVTNLTLLDNMMPNEKKVSQRLSDRNSLKEFDLKSIRYQRKENFYKNQKIIIVVTGLSKEERDLVRSAIKTLGSASLEINVTSRTTHVISSGVRTINMLKGIIRGCWLLSFEWALKSLENEQWLDPSPFEMIHFAKTVQENRRDRQLFGKAYVPELFVTCGMIYIENGTSPPTSSLKELIKIAGGRITEDLNRADIIIGLEGLREIWILDSITTGEVQSLEQYKRN</sequence>
<dbReference type="CDD" id="cd17751">
    <property type="entry name" value="BRCT_microcephalin_rpt3"/>
    <property type="match status" value="1"/>
</dbReference>
<dbReference type="PANTHER" id="PTHR14625">
    <property type="entry name" value="MICROCEPHALIN"/>
    <property type="match status" value="1"/>
</dbReference>
<feature type="domain" description="BRCT" evidence="2">
    <location>
        <begin position="468"/>
        <end position="559"/>
    </location>
</feature>
<evidence type="ECO:0000256" key="1">
    <source>
        <dbReference type="SAM" id="MobiDB-lite"/>
    </source>
</evidence>
<dbReference type="RefSeq" id="XP_011503023.1">
    <property type="nucleotide sequence ID" value="XM_011504721.1"/>
</dbReference>
<dbReference type="KEGG" id="csol:105366316"/>
<dbReference type="GO" id="GO:0000278">
    <property type="term" value="P:mitotic cell cycle"/>
    <property type="evidence" value="ECO:0007669"/>
    <property type="project" value="TreeGrafter"/>
</dbReference>
<evidence type="ECO:0000259" key="2">
    <source>
        <dbReference type="PROSITE" id="PS50172"/>
    </source>
</evidence>
<protein>
    <submittedName>
        <fullName evidence="4">Uncharacterized protein LOC105366316</fullName>
    </submittedName>
</protein>
<proteinExistence type="predicted"/>
<accession>A0AAJ7E0C8</accession>
<gene>
    <name evidence="4" type="primary">LOC105366316</name>
</gene>
<feature type="domain" description="BRCT" evidence="2">
    <location>
        <begin position="580"/>
        <end position="653"/>
    </location>
</feature>
<dbReference type="AlphaFoldDB" id="A0AAJ7E0C8"/>
<evidence type="ECO:0000313" key="4">
    <source>
        <dbReference type="RefSeq" id="XP_011503023.1"/>
    </source>
</evidence>
<dbReference type="Gene3D" id="3.40.50.10190">
    <property type="entry name" value="BRCT domain"/>
    <property type="match status" value="2"/>
</dbReference>
<dbReference type="InterPro" id="IPR036420">
    <property type="entry name" value="BRCT_dom_sf"/>
</dbReference>
<dbReference type="Proteomes" id="UP000695007">
    <property type="component" value="Unplaced"/>
</dbReference>
<dbReference type="PROSITE" id="PS50172">
    <property type="entry name" value="BRCT"/>
    <property type="match status" value="2"/>
</dbReference>
<dbReference type="InterPro" id="IPR022047">
    <property type="entry name" value="Microcephalin-like"/>
</dbReference>
<dbReference type="GeneID" id="105366316"/>
<organism evidence="3 4">
    <name type="scientific">Ceratosolen solmsi marchali</name>
    <dbReference type="NCBI Taxonomy" id="326594"/>
    <lineage>
        <taxon>Eukaryota</taxon>
        <taxon>Metazoa</taxon>
        <taxon>Ecdysozoa</taxon>
        <taxon>Arthropoda</taxon>
        <taxon>Hexapoda</taxon>
        <taxon>Insecta</taxon>
        <taxon>Pterygota</taxon>
        <taxon>Neoptera</taxon>
        <taxon>Endopterygota</taxon>
        <taxon>Hymenoptera</taxon>
        <taxon>Apocrita</taxon>
        <taxon>Proctotrupomorpha</taxon>
        <taxon>Chalcidoidea</taxon>
        <taxon>Agaonidae</taxon>
        <taxon>Agaoninae</taxon>
        <taxon>Ceratosolen</taxon>
    </lineage>
</organism>
<feature type="region of interest" description="Disordered" evidence="1">
    <location>
        <begin position="1"/>
        <end position="24"/>
    </location>
</feature>
<dbReference type="SMART" id="SM00292">
    <property type="entry name" value="BRCT"/>
    <property type="match status" value="2"/>
</dbReference>
<dbReference type="InterPro" id="IPR001357">
    <property type="entry name" value="BRCT_dom"/>
</dbReference>
<reference evidence="4" key="1">
    <citation type="submission" date="2025-08" db="UniProtKB">
        <authorList>
            <consortium name="RefSeq"/>
        </authorList>
    </citation>
    <scope>IDENTIFICATION</scope>
</reference>
<dbReference type="SUPFAM" id="SSF52113">
    <property type="entry name" value="BRCT domain"/>
    <property type="match status" value="2"/>
</dbReference>
<feature type="compositionally biased region" description="Basic and acidic residues" evidence="1">
    <location>
        <begin position="8"/>
        <end position="22"/>
    </location>
</feature>